<organism evidence="10">
    <name type="scientific">Thrips palmi</name>
    <name type="common">Melon thrips</name>
    <dbReference type="NCBI Taxonomy" id="161013"/>
    <lineage>
        <taxon>Eukaryota</taxon>
        <taxon>Metazoa</taxon>
        <taxon>Ecdysozoa</taxon>
        <taxon>Arthropoda</taxon>
        <taxon>Hexapoda</taxon>
        <taxon>Insecta</taxon>
        <taxon>Pterygota</taxon>
        <taxon>Neoptera</taxon>
        <taxon>Paraneoptera</taxon>
        <taxon>Thysanoptera</taxon>
        <taxon>Terebrantia</taxon>
        <taxon>Thripoidea</taxon>
        <taxon>Thripidae</taxon>
        <taxon>Thrips</taxon>
    </lineage>
</organism>
<dbReference type="AlphaFoldDB" id="A0A6P8ZVL3"/>
<keyword evidence="9" id="KW-1185">Reference proteome</keyword>
<dbReference type="OrthoDB" id="65569at2759"/>
<dbReference type="GO" id="GO:0008422">
    <property type="term" value="F:beta-glucosidase activity"/>
    <property type="evidence" value="ECO:0007669"/>
    <property type="project" value="TreeGrafter"/>
</dbReference>
<dbReference type="PROSITE" id="PS00653">
    <property type="entry name" value="GLYCOSYL_HYDROL_F1_2"/>
    <property type="match status" value="1"/>
</dbReference>
<keyword evidence="8" id="KW-0732">Signal</keyword>
<feature type="signal peptide" evidence="8">
    <location>
        <begin position="1"/>
        <end position="24"/>
    </location>
</feature>
<dbReference type="GO" id="GO:0005975">
    <property type="term" value="P:carbohydrate metabolic process"/>
    <property type="evidence" value="ECO:0007669"/>
    <property type="project" value="InterPro"/>
</dbReference>
<evidence type="ECO:0000256" key="2">
    <source>
        <dbReference type="ARBA" id="ARBA00011738"/>
    </source>
</evidence>
<evidence type="ECO:0000256" key="1">
    <source>
        <dbReference type="ARBA" id="ARBA00010838"/>
    </source>
</evidence>
<dbReference type="Pfam" id="PF00232">
    <property type="entry name" value="Glyco_hydro_1"/>
    <property type="match status" value="1"/>
</dbReference>
<dbReference type="PANTHER" id="PTHR10353:SF36">
    <property type="entry name" value="LP05116P"/>
    <property type="match status" value="1"/>
</dbReference>
<name>A0A6P8ZVL3_THRPL</name>
<comment type="subunit">
    <text evidence="2">Homodimer.</text>
</comment>
<comment type="similarity">
    <text evidence="1 6">Belongs to the glycosyl hydrolase 1 family.</text>
</comment>
<reference evidence="10 11" key="1">
    <citation type="submission" date="2025-04" db="UniProtKB">
        <authorList>
            <consortium name="RefSeq"/>
        </authorList>
    </citation>
    <scope>IDENTIFICATION</scope>
    <source>
        <tissue evidence="10 11">Total insect</tissue>
    </source>
</reference>
<accession>A0A6P8ZVL3</accession>
<feature type="compositionally biased region" description="Polar residues" evidence="7">
    <location>
        <begin position="540"/>
        <end position="550"/>
    </location>
</feature>
<dbReference type="PANTHER" id="PTHR10353">
    <property type="entry name" value="GLYCOSYL HYDROLASE"/>
    <property type="match status" value="1"/>
</dbReference>
<evidence type="ECO:0000256" key="6">
    <source>
        <dbReference type="RuleBase" id="RU003690"/>
    </source>
</evidence>
<dbReference type="SUPFAM" id="SSF51445">
    <property type="entry name" value="(Trans)glycosidases"/>
    <property type="match status" value="1"/>
</dbReference>
<evidence type="ECO:0000256" key="3">
    <source>
        <dbReference type="ARBA" id="ARBA00022801"/>
    </source>
</evidence>
<feature type="region of interest" description="Disordered" evidence="7">
    <location>
        <begin position="511"/>
        <end position="550"/>
    </location>
</feature>
<dbReference type="Gene3D" id="3.20.20.80">
    <property type="entry name" value="Glycosidases"/>
    <property type="match status" value="1"/>
</dbReference>
<dbReference type="Proteomes" id="UP000515158">
    <property type="component" value="Unplaced"/>
</dbReference>
<feature type="chain" id="PRO_5044654923" evidence="8">
    <location>
        <begin position="25"/>
        <end position="575"/>
    </location>
</feature>
<evidence type="ECO:0000313" key="10">
    <source>
        <dbReference type="RefSeq" id="XP_034249179.1"/>
    </source>
</evidence>
<evidence type="ECO:0000256" key="7">
    <source>
        <dbReference type="SAM" id="MobiDB-lite"/>
    </source>
</evidence>
<keyword evidence="4" id="KW-0325">Glycoprotein</keyword>
<evidence type="ECO:0000313" key="9">
    <source>
        <dbReference type="Proteomes" id="UP000515158"/>
    </source>
</evidence>
<evidence type="ECO:0000313" key="11">
    <source>
        <dbReference type="RefSeq" id="XP_034249180.1"/>
    </source>
</evidence>
<feature type="compositionally biased region" description="Low complexity" evidence="7">
    <location>
        <begin position="516"/>
        <end position="532"/>
    </location>
</feature>
<keyword evidence="3" id="KW-0378">Hydrolase</keyword>
<evidence type="ECO:0000256" key="5">
    <source>
        <dbReference type="ARBA" id="ARBA00023295"/>
    </source>
</evidence>
<dbReference type="RefSeq" id="XP_034249179.1">
    <property type="nucleotide sequence ID" value="XM_034393288.1"/>
</dbReference>
<proteinExistence type="inferred from homology"/>
<dbReference type="InterPro" id="IPR017853">
    <property type="entry name" value="GH"/>
</dbReference>
<gene>
    <name evidence="10 11" type="primary">LOC117650032</name>
</gene>
<keyword evidence="5" id="KW-0326">Glycosidase</keyword>
<sequence length="575" mass="64605">MVRDCRLAMGPLAVFLALVAVASATTTQQPDDPAYELTFPEDFLFSSATASYQIEGAWNISGKGENIWDRLSHEHPELILDGSNGDVACDSYHKYKEDIRIVKELGTKVYRFSLSWSRILPTGAIDVVNEDGLRYYNAIIDECIANKIEPMISIFHWDLPQPLQDMGGFPNEVIADYFVDYADLVFEKFGDRVKWWVTVNEPWSVCADGYGAGGKAPGIKSEGRADYLCAHTVLKAHARTYHLYKDKYFATQQGKLGIAANSNFYFPKDPNNPDDVAAAKRWLDFQLGWYTHPIFSANGDYPPELKTRVRDASINKQKLHKSRLPEFTAQEVAYIKGTADFYGINTYTSNLVADAKETDPNRPAVGTRAGDCGITTSVAPEWDATIASWFYVAPGNMRGLLNWIKDEYNNPPVIITENGYPDAGAIKDVQRVNYYRMNLLEVLKAINDDKCNVIGYTTWSLMDNYEWFYGYEHKFGLYHVDFNDPDRPRIPKMSAKFYQKLISTRKVPKEGDIIFPDDTTTQAPTTKSPTTPRTQPPPASTTQRVSPTTPSSAARNAVTAFLVAFTTCLLFVAKL</sequence>
<protein>
    <submittedName>
        <fullName evidence="10 11">Myrosinase 1-like</fullName>
    </submittedName>
</protein>
<dbReference type="FunFam" id="3.20.20.80:FF:000013">
    <property type="entry name" value="lactase-phlorizin hydrolase"/>
    <property type="match status" value="1"/>
</dbReference>
<dbReference type="KEGG" id="tpal:117650032"/>
<dbReference type="InterPro" id="IPR033132">
    <property type="entry name" value="GH_1_N_CS"/>
</dbReference>
<dbReference type="RefSeq" id="XP_034249180.1">
    <property type="nucleotide sequence ID" value="XM_034393289.1"/>
</dbReference>
<dbReference type="InterPro" id="IPR001360">
    <property type="entry name" value="Glyco_hydro_1"/>
</dbReference>
<dbReference type="GeneID" id="117650032"/>
<dbReference type="PRINTS" id="PR00131">
    <property type="entry name" value="GLHYDRLASE1"/>
</dbReference>
<evidence type="ECO:0000256" key="8">
    <source>
        <dbReference type="SAM" id="SignalP"/>
    </source>
</evidence>
<evidence type="ECO:0000256" key="4">
    <source>
        <dbReference type="ARBA" id="ARBA00023180"/>
    </source>
</evidence>